<dbReference type="InParanoid" id="A0A3N4LE53"/>
<dbReference type="AlphaFoldDB" id="A0A3N4LE53"/>
<protein>
    <submittedName>
        <fullName evidence="1">Uncharacterized protein</fullName>
    </submittedName>
</protein>
<reference evidence="1 2" key="1">
    <citation type="journal article" date="2018" name="Nat. Ecol. Evol.">
        <title>Pezizomycetes genomes reveal the molecular basis of ectomycorrhizal truffle lifestyle.</title>
        <authorList>
            <person name="Murat C."/>
            <person name="Payen T."/>
            <person name="Noel B."/>
            <person name="Kuo A."/>
            <person name="Morin E."/>
            <person name="Chen J."/>
            <person name="Kohler A."/>
            <person name="Krizsan K."/>
            <person name="Balestrini R."/>
            <person name="Da Silva C."/>
            <person name="Montanini B."/>
            <person name="Hainaut M."/>
            <person name="Levati E."/>
            <person name="Barry K.W."/>
            <person name="Belfiori B."/>
            <person name="Cichocki N."/>
            <person name="Clum A."/>
            <person name="Dockter R.B."/>
            <person name="Fauchery L."/>
            <person name="Guy J."/>
            <person name="Iotti M."/>
            <person name="Le Tacon F."/>
            <person name="Lindquist E.A."/>
            <person name="Lipzen A."/>
            <person name="Malagnac F."/>
            <person name="Mello A."/>
            <person name="Molinier V."/>
            <person name="Miyauchi S."/>
            <person name="Poulain J."/>
            <person name="Riccioni C."/>
            <person name="Rubini A."/>
            <person name="Sitrit Y."/>
            <person name="Splivallo R."/>
            <person name="Traeger S."/>
            <person name="Wang M."/>
            <person name="Zifcakova L."/>
            <person name="Wipf D."/>
            <person name="Zambonelli A."/>
            <person name="Paolocci F."/>
            <person name="Nowrousian M."/>
            <person name="Ottonello S."/>
            <person name="Baldrian P."/>
            <person name="Spatafora J.W."/>
            <person name="Henrissat B."/>
            <person name="Nagy L.G."/>
            <person name="Aury J.M."/>
            <person name="Wincker P."/>
            <person name="Grigoriev I.V."/>
            <person name="Bonfante P."/>
            <person name="Martin F.M."/>
        </authorList>
    </citation>
    <scope>NUCLEOTIDE SEQUENCE [LARGE SCALE GENOMIC DNA]</scope>
    <source>
        <strain evidence="1 2">ATCC MYA-4762</strain>
    </source>
</reference>
<sequence length="328" mass="36911">MAQRRPASSPAPEDPGSQKIRVFKTVPAIQTGSARKLVPALTSHAAPEPDHECTHVLLGKDDLILDQEQVYLQECEKTFHEAKLRELGSTLLRKLFRVDYPNAIVPWKDTRGLPPEQHFKLWLQNQTEKEQLIFTFTPPVHTAPVSPSGQARQPLQQITLINGVENVQTGSGQDQNASPWTQPEIFGTATRITIGQLADVLQSLPRTTNEADVFFHKLTVRDVVDILTHNSTIETLGKEPYEHLGALVVAILGRPLSQPYPTDLPKSFKKLVKEFREGVKEATFLTKIDHEWKEAYEDEFRTEELIKRGLVVPITKAGSPNHYIQLET</sequence>
<evidence type="ECO:0000313" key="2">
    <source>
        <dbReference type="Proteomes" id="UP000267821"/>
    </source>
</evidence>
<dbReference type="EMBL" id="ML121562">
    <property type="protein sequence ID" value="RPB21163.1"/>
    <property type="molecule type" value="Genomic_DNA"/>
</dbReference>
<gene>
    <name evidence="1" type="ORF">L211DRAFT_890218</name>
</gene>
<evidence type="ECO:0000313" key="1">
    <source>
        <dbReference type="EMBL" id="RPB21163.1"/>
    </source>
</evidence>
<keyword evidence="2" id="KW-1185">Reference proteome</keyword>
<dbReference type="OrthoDB" id="5446492at2759"/>
<name>A0A3N4LE53_9PEZI</name>
<organism evidence="1 2">
    <name type="scientific">Terfezia boudieri ATCC MYA-4762</name>
    <dbReference type="NCBI Taxonomy" id="1051890"/>
    <lineage>
        <taxon>Eukaryota</taxon>
        <taxon>Fungi</taxon>
        <taxon>Dikarya</taxon>
        <taxon>Ascomycota</taxon>
        <taxon>Pezizomycotina</taxon>
        <taxon>Pezizomycetes</taxon>
        <taxon>Pezizales</taxon>
        <taxon>Pezizaceae</taxon>
        <taxon>Terfezia</taxon>
    </lineage>
</organism>
<proteinExistence type="predicted"/>
<dbReference type="Proteomes" id="UP000267821">
    <property type="component" value="Unassembled WGS sequence"/>
</dbReference>
<accession>A0A3N4LE53</accession>